<dbReference type="EMBL" id="LZYZ01000010">
    <property type="protein sequence ID" value="OOM06429.1"/>
    <property type="molecule type" value="Genomic_DNA"/>
</dbReference>
<dbReference type="Proteomes" id="UP000191154">
    <property type="component" value="Unassembled WGS sequence"/>
</dbReference>
<evidence type="ECO:0000313" key="3">
    <source>
        <dbReference type="EMBL" id="OOM06429.1"/>
    </source>
</evidence>
<dbReference type="InterPro" id="IPR002789">
    <property type="entry name" value="HerA_central"/>
</dbReference>
<dbReference type="AlphaFoldDB" id="A0A1S8MQF5"/>
<evidence type="ECO:0000259" key="2">
    <source>
        <dbReference type="Pfam" id="PF01935"/>
    </source>
</evidence>
<dbReference type="RefSeq" id="WP_077867325.1">
    <property type="nucleotide sequence ID" value="NZ_LZYZ01000010.1"/>
</dbReference>
<feature type="compositionally biased region" description="Polar residues" evidence="1">
    <location>
        <begin position="273"/>
        <end position="329"/>
    </location>
</feature>
<evidence type="ECO:0000256" key="1">
    <source>
        <dbReference type="SAM" id="MobiDB-lite"/>
    </source>
</evidence>
<dbReference type="PANTHER" id="PTHR42957">
    <property type="entry name" value="HELICASE MJ1565-RELATED"/>
    <property type="match status" value="1"/>
</dbReference>
<dbReference type="InterPro" id="IPR027417">
    <property type="entry name" value="P-loop_NTPase"/>
</dbReference>
<proteinExistence type="predicted"/>
<dbReference type="SUPFAM" id="SSF52540">
    <property type="entry name" value="P-loop containing nucleoside triphosphate hydrolases"/>
    <property type="match status" value="1"/>
</dbReference>
<evidence type="ECO:0000313" key="4">
    <source>
        <dbReference type="Proteomes" id="UP000191154"/>
    </source>
</evidence>
<feature type="domain" description="Helicase HerA central" evidence="2">
    <location>
        <begin position="620"/>
        <end position="845"/>
    </location>
</feature>
<sequence>MKFEMYASETTAGNVESNEYQGKELIYNEPKNSLDREISFKEMYSNDNLARLQRNMGNCLEMIDDEVMKGYITKLSDLPVITPNSEVMKKLQEIHFFKITELVYQEDEFSVHKLSTIFHSLSNKPCTLVLMIKSDGKTNNFYLGVRSLDKHYSSGTMMQMLKQSLLGMFPGSRIEGYYDDDMKNDMTHLNPNCISSVTCVADYKQNKDNVTNQDFIQGLEKFIYSMQEREYTSIFIADNMNHEELAKVRKEYEEIYTQISPFANMQLNFSVSTGNSSSNAHSEGNTKTNTYGLTKGSSTNVSSGKTNTSGRNESYGNSDSYGTTESVSDGKSDTVGYSDGTTYSTSDAHTEGTFKSAGVNAGVNIGIVNVGGNVNKGKTSSDTHTITNGTTHNDSVSNSVSKTLTHGISDTHTDSSTFGSNESESDTVTYGAGTQSGKSYSIADSFNLVDSRTLTDTFGNSQGITLSAQNMTLNSTLDRLKAHLQRINECESLGMWNFAAYFLGESAAETETAANTYQSVVSGMQSGIERTAVNTWNEDDKLDSITAYVKNFIHPMFLYNGFSYDGNRNVIVNPSALVSTNELAIHMGLPRHSIKGLPVIQHASFAQEVLSRNKNDERKINIGNVYHLGDKTKTEVKLDVNSLAMHTFITGSTGSGKSNAVYHILDEATKNKIPFLVIEPAKGEYKKVFNNIRCFGTNPNISTLIQINPFSFPKEIHVLEHVDRLVEIFNVCWPMYAAMPAVLKESIEKSYVSIGWDLDLSVNTKVDNLFPTFDDVLTQLNKTIQSSEYSADTKGDYIGSLSTRIKSLTNGINGRIFVSNEMELKKLFDESAILDISRVGSMETKALIMGLVVLKLQEYRMANAKEMNSALKHITVLEEAHNLLKKTSTEQSQDSSNLVGKSVEMLTNTIAEIRTYGEGFIIVDQAPNLLDTSAIRNTNTKVVLRLPEGNDRAITGTSMALNDNQIIELSKLPTGVAAVYQNDWQEAVLCALPKFENDYSKEVTHINNIPSRKDENDEALHQLLNPKHSSEEYALLKHKIFKLNVSAKIRIDLIENLDKHNLLYEWALADFIKKNYQFEGIFNGTQDGQWKTMEQLSDIMLSNIQRNFDGFNDYEMLQILYYICRIQHEIYPQNKVIEELRVNYLKKKVDI</sequence>
<feature type="region of interest" description="Disordered" evidence="1">
    <location>
        <begin position="273"/>
        <end position="334"/>
    </location>
</feature>
<gene>
    <name evidence="3" type="ORF">CLOSAC_43490</name>
</gene>
<dbReference type="Gene3D" id="3.40.50.300">
    <property type="entry name" value="P-loop containing nucleotide triphosphate hydrolases"/>
    <property type="match status" value="2"/>
</dbReference>
<name>A0A1S8MQF5_CLOSA</name>
<reference evidence="3 4" key="1">
    <citation type="submission" date="2016-05" db="EMBL/GenBank/DDBJ databases">
        <title>Microbial solvent formation.</title>
        <authorList>
            <person name="Poehlein A."/>
            <person name="Montoya Solano J.D."/>
            <person name="Flitsch S."/>
            <person name="Krabben P."/>
            <person name="Duerre P."/>
            <person name="Daniel R."/>
        </authorList>
    </citation>
    <scope>NUCLEOTIDE SEQUENCE [LARGE SCALE GENOMIC DNA]</scope>
    <source>
        <strain evidence="3 4">L1-8</strain>
    </source>
</reference>
<dbReference type="PANTHER" id="PTHR42957:SF1">
    <property type="entry name" value="HELICASE MJ1565-RELATED"/>
    <property type="match status" value="1"/>
</dbReference>
<feature type="region of interest" description="Disordered" evidence="1">
    <location>
        <begin position="372"/>
        <end position="434"/>
    </location>
</feature>
<accession>A0A1S8MQF5</accession>
<protein>
    <submittedName>
        <fullName evidence="3">AAA-like domain protein</fullName>
    </submittedName>
</protein>
<dbReference type="InterPro" id="IPR008571">
    <property type="entry name" value="HerA-like"/>
</dbReference>
<dbReference type="Pfam" id="PF01935">
    <property type="entry name" value="DUF87"/>
    <property type="match status" value="1"/>
</dbReference>
<comment type="caution">
    <text evidence="3">The sequence shown here is derived from an EMBL/GenBank/DDBJ whole genome shotgun (WGS) entry which is preliminary data.</text>
</comment>
<feature type="compositionally biased region" description="Polar residues" evidence="1">
    <location>
        <begin position="376"/>
        <end position="434"/>
    </location>
</feature>
<organism evidence="3 4">
    <name type="scientific">Clostridium saccharobutylicum</name>
    <dbReference type="NCBI Taxonomy" id="169679"/>
    <lineage>
        <taxon>Bacteria</taxon>
        <taxon>Bacillati</taxon>
        <taxon>Bacillota</taxon>
        <taxon>Clostridia</taxon>
        <taxon>Eubacteriales</taxon>
        <taxon>Clostridiaceae</taxon>
        <taxon>Clostridium</taxon>
    </lineage>
</organism>